<feature type="coiled-coil region" evidence="1">
    <location>
        <begin position="79"/>
        <end position="106"/>
    </location>
</feature>
<dbReference type="Proteomes" id="UP001161017">
    <property type="component" value="Unassembled WGS sequence"/>
</dbReference>
<organism evidence="2 3">
    <name type="scientific">Ramalina farinacea</name>
    <dbReference type="NCBI Taxonomy" id="258253"/>
    <lineage>
        <taxon>Eukaryota</taxon>
        <taxon>Fungi</taxon>
        <taxon>Dikarya</taxon>
        <taxon>Ascomycota</taxon>
        <taxon>Pezizomycotina</taxon>
        <taxon>Lecanoromycetes</taxon>
        <taxon>OSLEUM clade</taxon>
        <taxon>Lecanoromycetidae</taxon>
        <taxon>Lecanorales</taxon>
        <taxon>Lecanorineae</taxon>
        <taxon>Ramalinaceae</taxon>
        <taxon>Ramalina</taxon>
    </lineage>
</organism>
<keyword evidence="3" id="KW-1185">Reference proteome</keyword>
<sequence>MDSLRRDGIMTCLGSQGGSIDGTEQLDAHAIRHAVLECRRKKRAVERQQQINAGLAKAMVATRKPEPAKSLFGGAAPALLNESKVRREIEQDLDEAEEKRRRLIEGSKRIWFRRFIAFGGLCRHSDTWNELRIAADMEEAGILWVLVNKSMQEASQHMGDKLSVEVSMKRGMSECYYSKAQ</sequence>
<gene>
    <name evidence="2" type="ORF">OHK93_005635</name>
</gene>
<keyword evidence="1" id="KW-0175">Coiled coil</keyword>
<name>A0AA43TW36_9LECA</name>
<evidence type="ECO:0000313" key="2">
    <source>
        <dbReference type="EMBL" id="MDI1486407.1"/>
    </source>
</evidence>
<evidence type="ECO:0000256" key="1">
    <source>
        <dbReference type="SAM" id="Coils"/>
    </source>
</evidence>
<proteinExistence type="predicted"/>
<comment type="caution">
    <text evidence="2">The sequence shown here is derived from an EMBL/GenBank/DDBJ whole genome shotgun (WGS) entry which is preliminary data.</text>
</comment>
<reference evidence="2" key="1">
    <citation type="journal article" date="2023" name="Genome Biol. Evol.">
        <title>First Whole Genome Sequence and Flow Cytometry Genome Size Data for the Lichen-Forming Fungus Ramalina farinacea (Ascomycota).</title>
        <authorList>
            <person name="Llewellyn T."/>
            <person name="Mian S."/>
            <person name="Hill R."/>
            <person name="Leitch I.J."/>
            <person name="Gaya E."/>
        </authorList>
    </citation>
    <scope>NUCLEOTIDE SEQUENCE</scope>
    <source>
        <strain evidence="2">LIQ254RAFAR</strain>
    </source>
</reference>
<dbReference type="EMBL" id="JAPUFD010000003">
    <property type="protein sequence ID" value="MDI1486407.1"/>
    <property type="molecule type" value="Genomic_DNA"/>
</dbReference>
<protein>
    <submittedName>
        <fullName evidence="2">Uncharacterized protein</fullName>
    </submittedName>
</protein>
<dbReference type="AlphaFoldDB" id="A0AA43TW36"/>
<evidence type="ECO:0000313" key="3">
    <source>
        <dbReference type="Proteomes" id="UP001161017"/>
    </source>
</evidence>
<accession>A0AA43TW36</accession>